<comment type="caution">
    <text evidence="2">The sequence shown here is derived from an EMBL/GenBank/DDBJ whole genome shotgun (WGS) entry which is preliminary data.</text>
</comment>
<name>A0AAV1LBW8_9NEOP</name>
<proteinExistence type="predicted"/>
<dbReference type="Proteomes" id="UP001314205">
    <property type="component" value="Unassembled WGS sequence"/>
</dbReference>
<keyword evidence="3" id="KW-1185">Reference proteome</keyword>
<evidence type="ECO:0000256" key="1">
    <source>
        <dbReference type="SAM" id="MobiDB-lite"/>
    </source>
</evidence>
<dbReference type="EMBL" id="CAVLGL010000087">
    <property type="protein sequence ID" value="CAK1591451.1"/>
    <property type="molecule type" value="Genomic_DNA"/>
</dbReference>
<reference evidence="2 3" key="1">
    <citation type="submission" date="2023-11" db="EMBL/GenBank/DDBJ databases">
        <authorList>
            <person name="Hedman E."/>
            <person name="Englund M."/>
            <person name="Stromberg M."/>
            <person name="Nyberg Akerstrom W."/>
            <person name="Nylinder S."/>
            <person name="Jareborg N."/>
            <person name="Kallberg Y."/>
            <person name="Kronander E."/>
        </authorList>
    </citation>
    <scope>NUCLEOTIDE SEQUENCE [LARGE SCALE GENOMIC DNA]</scope>
</reference>
<sequence>MFSSGLVKGCNDFHLFYIGKCLRIPTRLAGARTGYVGLAPTKTPWCSTFAAYWQGHGNAFAHIRGPTNAGRPMAASSRGRCSPPHSPAQVRRTRNTRHAPLHGLQLHLRIGPPRVRYAEAMEPGKSNA</sequence>
<accession>A0AAV1LBW8</accession>
<feature type="compositionally biased region" description="Basic residues" evidence="1">
    <location>
        <begin position="91"/>
        <end position="100"/>
    </location>
</feature>
<organism evidence="2 3">
    <name type="scientific">Parnassius mnemosyne</name>
    <name type="common">clouded apollo</name>
    <dbReference type="NCBI Taxonomy" id="213953"/>
    <lineage>
        <taxon>Eukaryota</taxon>
        <taxon>Metazoa</taxon>
        <taxon>Ecdysozoa</taxon>
        <taxon>Arthropoda</taxon>
        <taxon>Hexapoda</taxon>
        <taxon>Insecta</taxon>
        <taxon>Pterygota</taxon>
        <taxon>Neoptera</taxon>
        <taxon>Endopterygota</taxon>
        <taxon>Lepidoptera</taxon>
        <taxon>Glossata</taxon>
        <taxon>Ditrysia</taxon>
        <taxon>Papilionoidea</taxon>
        <taxon>Papilionidae</taxon>
        <taxon>Parnassiinae</taxon>
        <taxon>Parnassini</taxon>
        <taxon>Parnassius</taxon>
        <taxon>Driopa</taxon>
    </lineage>
</organism>
<feature type="region of interest" description="Disordered" evidence="1">
    <location>
        <begin position="66"/>
        <end position="100"/>
    </location>
</feature>
<evidence type="ECO:0000313" key="3">
    <source>
        <dbReference type="Proteomes" id="UP001314205"/>
    </source>
</evidence>
<gene>
    <name evidence="2" type="ORF">PARMNEM_LOCUS11694</name>
</gene>
<evidence type="ECO:0000313" key="2">
    <source>
        <dbReference type="EMBL" id="CAK1591451.1"/>
    </source>
</evidence>
<dbReference type="AlphaFoldDB" id="A0AAV1LBW8"/>
<protein>
    <submittedName>
        <fullName evidence="2">Uncharacterized protein</fullName>
    </submittedName>
</protein>